<keyword evidence="1" id="KW-0472">Membrane</keyword>
<gene>
    <name evidence="2" type="ORF">ADA01nite_15460</name>
</gene>
<reference evidence="2 3" key="1">
    <citation type="submission" date="2019-07" db="EMBL/GenBank/DDBJ databases">
        <title>Whole genome shotgun sequence of Aneurinibacillus danicus NBRC 102444.</title>
        <authorList>
            <person name="Hosoyama A."/>
            <person name="Uohara A."/>
            <person name="Ohji S."/>
            <person name="Ichikawa N."/>
        </authorList>
    </citation>
    <scope>NUCLEOTIDE SEQUENCE [LARGE SCALE GENOMIC DNA]</scope>
    <source>
        <strain evidence="2 3">NBRC 102444</strain>
    </source>
</reference>
<feature type="transmembrane region" description="Helical" evidence="1">
    <location>
        <begin position="36"/>
        <end position="56"/>
    </location>
</feature>
<name>A0A511V570_9BACL</name>
<dbReference type="EMBL" id="BJXX01000063">
    <property type="protein sequence ID" value="GEN34086.1"/>
    <property type="molecule type" value="Genomic_DNA"/>
</dbReference>
<evidence type="ECO:0000256" key="1">
    <source>
        <dbReference type="SAM" id="Phobius"/>
    </source>
</evidence>
<protein>
    <submittedName>
        <fullName evidence="2">Uncharacterized protein</fullName>
    </submittedName>
</protein>
<keyword evidence="3" id="KW-1185">Reference proteome</keyword>
<dbReference type="Proteomes" id="UP000321157">
    <property type="component" value="Unassembled WGS sequence"/>
</dbReference>
<comment type="caution">
    <text evidence="2">The sequence shown here is derived from an EMBL/GenBank/DDBJ whole genome shotgun (WGS) entry which is preliminary data.</text>
</comment>
<keyword evidence="1" id="KW-0812">Transmembrane</keyword>
<proteinExistence type="predicted"/>
<accession>A0A511V570</accession>
<evidence type="ECO:0000313" key="2">
    <source>
        <dbReference type="EMBL" id="GEN34086.1"/>
    </source>
</evidence>
<organism evidence="2 3">
    <name type="scientific">Aneurinibacillus danicus</name>
    <dbReference type="NCBI Taxonomy" id="267746"/>
    <lineage>
        <taxon>Bacteria</taxon>
        <taxon>Bacillati</taxon>
        <taxon>Bacillota</taxon>
        <taxon>Bacilli</taxon>
        <taxon>Bacillales</taxon>
        <taxon>Paenibacillaceae</taxon>
        <taxon>Aneurinibacillus group</taxon>
        <taxon>Aneurinibacillus</taxon>
    </lineage>
</organism>
<evidence type="ECO:0000313" key="3">
    <source>
        <dbReference type="Proteomes" id="UP000321157"/>
    </source>
</evidence>
<keyword evidence="1" id="KW-1133">Transmembrane helix</keyword>
<dbReference type="AlphaFoldDB" id="A0A511V570"/>
<sequence length="57" mass="6170">MSYVINKGKGFIGLSADKEENKVEDRVEKASVAKKVIIGAFVVLDAIMIVGTIYVVL</sequence>